<dbReference type="InterPro" id="IPR036908">
    <property type="entry name" value="RlpA-like_sf"/>
</dbReference>
<dbReference type="Pfam" id="PF05036">
    <property type="entry name" value="SPOR"/>
    <property type="match status" value="1"/>
</dbReference>
<evidence type="ECO:0000256" key="3">
    <source>
        <dbReference type="ARBA" id="ARBA00023316"/>
    </source>
</evidence>
<dbReference type="Proteomes" id="UP001403385">
    <property type="component" value="Unassembled WGS sequence"/>
</dbReference>
<dbReference type="EC" id="4.2.2.-" evidence="4"/>
<dbReference type="GO" id="GO:0008932">
    <property type="term" value="F:lytic endotransglycosylase activity"/>
    <property type="evidence" value="ECO:0007669"/>
    <property type="project" value="UniProtKB-UniRule"/>
</dbReference>
<dbReference type="PROSITE" id="PS51724">
    <property type="entry name" value="SPOR"/>
    <property type="match status" value="1"/>
</dbReference>
<dbReference type="GO" id="GO:0000270">
    <property type="term" value="P:peptidoglycan metabolic process"/>
    <property type="evidence" value="ECO:0007669"/>
    <property type="project" value="UniProtKB-UniRule"/>
</dbReference>
<feature type="region of interest" description="Disordered" evidence="6">
    <location>
        <begin position="143"/>
        <end position="171"/>
    </location>
</feature>
<evidence type="ECO:0000313" key="9">
    <source>
        <dbReference type="Proteomes" id="UP001403385"/>
    </source>
</evidence>
<dbReference type="InterPro" id="IPR036680">
    <property type="entry name" value="SPOR-like_sf"/>
</dbReference>
<dbReference type="InterPro" id="IPR012997">
    <property type="entry name" value="RplA"/>
</dbReference>
<dbReference type="GO" id="GO:0071555">
    <property type="term" value="P:cell wall organization"/>
    <property type="evidence" value="ECO:0007669"/>
    <property type="project" value="UniProtKB-KW"/>
</dbReference>
<evidence type="ECO:0000256" key="4">
    <source>
        <dbReference type="HAMAP-Rule" id="MF_02071"/>
    </source>
</evidence>
<keyword evidence="2 4" id="KW-0456">Lyase</keyword>
<dbReference type="Pfam" id="PF03330">
    <property type="entry name" value="DPBB_1"/>
    <property type="match status" value="2"/>
</dbReference>
<comment type="function">
    <text evidence="4">Lytic transglycosylase with a strong preference for naked glycan strands that lack stem peptides.</text>
</comment>
<organism evidence="8 9">
    <name type="scientific">Rapidithrix thailandica</name>
    <dbReference type="NCBI Taxonomy" id="413964"/>
    <lineage>
        <taxon>Bacteria</taxon>
        <taxon>Pseudomonadati</taxon>
        <taxon>Bacteroidota</taxon>
        <taxon>Cytophagia</taxon>
        <taxon>Cytophagales</taxon>
        <taxon>Flammeovirgaceae</taxon>
        <taxon>Rapidithrix</taxon>
    </lineage>
</organism>
<feature type="domain" description="SPOR" evidence="7">
    <location>
        <begin position="394"/>
        <end position="473"/>
    </location>
</feature>
<dbReference type="AlphaFoldDB" id="A0AAW9RWW2"/>
<comment type="caution">
    <text evidence="8">The sequence shown here is derived from an EMBL/GenBank/DDBJ whole genome shotgun (WGS) entry which is preliminary data.</text>
</comment>
<evidence type="ECO:0000313" key="8">
    <source>
        <dbReference type="EMBL" id="MEN7549387.1"/>
    </source>
</evidence>
<sequence length="478" mass="52133">MGHLGKIYVIASLLLFTHVTWAQNTYKAKGKAAFYADRLHGRPTASGEPYDKNAFTAAHKTLPFGSILSVKNLNNGKQVQVKVNDRGPHTPGRIIDISKAAAIALGMIDQGIADVEITLVDPNANPAYLQPAVEAPAEQNNYAQPASEAPNTVNYSQPAVEAPANNPYTQPAVEQPVVTSPNPVTVTTVAPQNQQPVSQNTVLASVGDQQYGLASYYPDNRNGVMTEAGNAYDMNQLLASHATAPINSLVRVEDKATGNTVVVHIVDRPDTKYIIKEGTVILLSKAAAEKIGMAGKLSIQANLEIVALDWQKPQAQTLQVQAKAAPTAFKAAEEFPEATILIETQEEKVEEPNIPEQVEAASVSTPVIVYPEMSVEELTQVFLPPHTYTLEGQKVKPVGYGVQVHVFSNIKSAFQKALHYQQIQFNHVYLQAGWQNKQKVYRILLGSFHSEEEAKPLLQFIQQSGIKAFVKKHYDLSK</sequence>
<evidence type="ECO:0000256" key="2">
    <source>
        <dbReference type="ARBA" id="ARBA00023239"/>
    </source>
</evidence>
<dbReference type="PANTHER" id="PTHR34183">
    <property type="entry name" value="ENDOLYTIC PEPTIDOGLYCAN TRANSGLYCOSYLASE RLPA"/>
    <property type="match status" value="1"/>
</dbReference>
<dbReference type="Gene3D" id="3.30.70.1070">
    <property type="entry name" value="Sporulation related repeat"/>
    <property type="match status" value="1"/>
</dbReference>
<dbReference type="InterPro" id="IPR009009">
    <property type="entry name" value="RlpA-like_DPBB"/>
</dbReference>
<dbReference type="CDD" id="cd22268">
    <property type="entry name" value="DPBB_RlpA-like"/>
    <property type="match status" value="2"/>
</dbReference>
<feature type="compositionally biased region" description="Polar residues" evidence="6">
    <location>
        <begin position="143"/>
        <end position="157"/>
    </location>
</feature>
<dbReference type="NCBIfam" id="TIGR00413">
    <property type="entry name" value="rlpA"/>
    <property type="match status" value="1"/>
</dbReference>
<keyword evidence="3 4" id="KW-0961">Cell wall biogenesis/degradation</keyword>
<evidence type="ECO:0000256" key="5">
    <source>
        <dbReference type="RuleBase" id="RU003495"/>
    </source>
</evidence>
<evidence type="ECO:0000256" key="1">
    <source>
        <dbReference type="ARBA" id="ARBA00022729"/>
    </source>
</evidence>
<gene>
    <name evidence="4" type="primary">rlpA</name>
    <name evidence="8" type="ORF">AAG747_15795</name>
</gene>
<accession>A0AAW9RWW2</accession>
<name>A0AAW9RWW2_9BACT</name>
<evidence type="ECO:0000259" key="7">
    <source>
        <dbReference type="PROSITE" id="PS51724"/>
    </source>
</evidence>
<dbReference type="SUPFAM" id="SSF110997">
    <property type="entry name" value="Sporulation related repeat"/>
    <property type="match status" value="1"/>
</dbReference>
<keyword evidence="1" id="KW-0732">Signal</keyword>
<comment type="similarity">
    <text evidence="4 5">Belongs to the RlpA family.</text>
</comment>
<dbReference type="PANTHER" id="PTHR34183:SF1">
    <property type="entry name" value="ENDOLYTIC PEPTIDOGLYCAN TRANSGLYCOSYLASE RLPA"/>
    <property type="match status" value="1"/>
</dbReference>
<keyword evidence="9" id="KW-1185">Reference proteome</keyword>
<dbReference type="Gene3D" id="2.40.40.10">
    <property type="entry name" value="RlpA-like domain"/>
    <property type="match status" value="2"/>
</dbReference>
<dbReference type="InterPro" id="IPR007730">
    <property type="entry name" value="SPOR-like_dom"/>
</dbReference>
<dbReference type="InterPro" id="IPR034718">
    <property type="entry name" value="RlpA"/>
</dbReference>
<dbReference type="RefSeq" id="WP_346822163.1">
    <property type="nucleotide sequence ID" value="NZ_JBDKWZ010000008.1"/>
</dbReference>
<dbReference type="HAMAP" id="MF_02071">
    <property type="entry name" value="RlpA"/>
    <property type="match status" value="1"/>
</dbReference>
<proteinExistence type="inferred from homology"/>
<dbReference type="EMBL" id="JBDKWZ010000008">
    <property type="protein sequence ID" value="MEN7549387.1"/>
    <property type="molecule type" value="Genomic_DNA"/>
</dbReference>
<evidence type="ECO:0000256" key="6">
    <source>
        <dbReference type="SAM" id="MobiDB-lite"/>
    </source>
</evidence>
<reference evidence="8 9" key="1">
    <citation type="submission" date="2024-04" db="EMBL/GenBank/DDBJ databases">
        <title>Novel genus in family Flammeovirgaceae.</title>
        <authorList>
            <person name="Nguyen T.H."/>
            <person name="Vuong T.Q."/>
            <person name="Le H."/>
            <person name="Kim S.-G."/>
        </authorList>
    </citation>
    <scope>NUCLEOTIDE SEQUENCE [LARGE SCALE GENOMIC DNA]</scope>
    <source>
        <strain evidence="8 9">JCM 23209</strain>
    </source>
</reference>
<dbReference type="SUPFAM" id="SSF50685">
    <property type="entry name" value="Barwin-like endoglucanases"/>
    <property type="match status" value="1"/>
</dbReference>
<dbReference type="GO" id="GO:0042834">
    <property type="term" value="F:peptidoglycan binding"/>
    <property type="evidence" value="ECO:0007669"/>
    <property type="project" value="InterPro"/>
</dbReference>
<protein>
    <recommendedName>
        <fullName evidence="4">Probable endolytic peptidoglycan transglycosylase RlpA</fullName>
        <ecNumber evidence="4">4.2.2.-</ecNumber>
    </recommendedName>
</protein>